<dbReference type="EC" id="3.5.1.88" evidence="2"/>
<organism evidence="2 3">
    <name type="scientific">Staphylococcus aureus</name>
    <dbReference type="NCBI Taxonomy" id="1280"/>
    <lineage>
        <taxon>Bacteria</taxon>
        <taxon>Bacillati</taxon>
        <taxon>Bacillota</taxon>
        <taxon>Bacilli</taxon>
        <taxon>Bacillales</taxon>
        <taxon>Staphylococcaceae</taxon>
        <taxon>Staphylococcus</taxon>
    </lineage>
</organism>
<evidence type="ECO:0000256" key="1">
    <source>
        <dbReference type="ARBA" id="ARBA00010759"/>
    </source>
</evidence>
<keyword evidence="2" id="KW-0378">Hydrolase</keyword>
<name>A0A7Z1N872_STAAU</name>
<gene>
    <name evidence="2" type="ORF">CV021_00880</name>
</gene>
<protein>
    <submittedName>
        <fullName evidence="2">Peptide deformylase</fullName>
        <ecNumber evidence="2">3.5.1.88</ecNumber>
    </submittedName>
</protein>
<evidence type="ECO:0000313" key="2">
    <source>
        <dbReference type="EMBL" id="PPJ78002.1"/>
    </source>
</evidence>
<dbReference type="EMBL" id="PGWZ01000162">
    <property type="protein sequence ID" value="PPJ78002.1"/>
    <property type="molecule type" value="Genomic_DNA"/>
</dbReference>
<sequence>VQSYDINGNAVELTAYDDIARMILHMIDHLNGIQFTKRAHHILNETEVEAYFDNE</sequence>
<dbReference type="SUPFAM" id="SSF56420">
    <property type="entry name" value="Peptide deformylase"/>
    <property type="match status" value="1"/>
</dbReference>
<dbReference type="Proteomes" id="UP000238775">
    <property type="component" value="Unassembled WGS sequence"/>
</dbReference>
<dbReference type="InterPro" id="IPR036821">
    <property type="entry name" value="Peptide_deformylase_sf"/>
</dbReference>
<dbReference type="Pfam" id="PF01327">
    <property type="entry name" value="Pep_deformylase"/>
    <property type="match status" value="1"/>
</dbReference>
<dbReference type="GO" id="GO:0042586">
    <property type="term" value="F:peptide deformylase activity"/>
    <property type="evidence" value="ECO:0007669"/>
    <property type="project" value="UniProtKB-EC"/>
</dbReference>
<dbReference type="Gene3D" id="3.90.45.10">
    <property type="entry name" value="Peptide deformylase"/>
    <property type="match status" value="1"/>
</dbReference>
<reference evidence="2 3" key="1">
    <citation type="submission" date="2017-11" db="EMBL/GenBank/DDBJ databases">
        <authorList>
            <person name="Founou R.C."/>
            <person name="Founou L."/>
            <person name="Allam M."/>
            <person name="Ismail A."/>
            <person name="Essack S.Y."/>
        </authorList>
    </citation>
    <scope>NUCLEOTIDE SEQUENCE [LARGE SCALE GENOMIC DNA]</scope>
    <source>
        <strain evidence="2 3">G703N2B1</strain>
    </source>
</reference>
<accession>A0A7Z1N872</accession>
<dbReference type="RefSeq" id="WP_197314844.1">
    <property type="nucleotide sequence ID" value="NZ_PGWZ01000162.1"/>
</dbReference>
<evidence type="ECO:0000313" key="3">
    <source>
        <dbReference type="Proteomes" id="UP000238775"/>
    </source>
</evidence>
<feature type="non-terminal residue" evidence="2">
    <location>
        <position position="1"/>
    </location>
</feature>
<comment type="similarity">
    <text evidence="1">Belongs to the polypeptide deformylase family.</text>
</comment>
<proteinExistence type="inferred from homology"/>
<dbReference type="InterPro" id="IPR023635">
    <property type="entry name" value="Peptide_deformylase"/>
</dbReference>
<comment type="caution">
    <text evidence="2">The sequence shown here is derived from an EMBL/GenBank/DDBJ whole genome shotgun (WGS) entry which is preliminary data.</text>
</comment>
<dbReference type="AlphaFoldDB" id="A0A7Z1N872"/>